<dbReference type="Proteomes" id="UP000655287">
    <property type="component" value="Unassembled WGS sequence"/>
</dbReference>
<gene>
    <name evidence="2" type="ORF">Sru01_53400</name>
</gene>
<keyword evidence="1" id="KW-0472">Membrane</keyword>
<keyword evidence="3" id="KW-1185">Reference proteome</keyword>
<name>A0A919R6W2_9ACTN</name>
<comment type="caution">
    <text evidence="2">The sequence shown here is derived from an EMBL/GenBank/DDBJ whole genome shotgun (WGS) entry which is preliminary data.</text>
</comment>
<dbReference type="EMBL" id="BOOU01000071">
    <property type="protein sequence ID" value="GII80358.1"/>
    <property type="molecule type" value="Genomic_DNA"/>
</dbReference>
<accession>A0A919R6W2</accession>
<keyword evidence="1" id="KW-1133">Transmembrane helix</keyword>
<feature type="transmembrane region" description="Helical" evidence="1">
    <location>
        <begin position="34"/>
        <end position="52"/>
    </location>
</feature>
<feature type="transmembrane region" description="Helical" evidence="1">
    <location>
        <begin position="7"/>
        <end position="28"/>
    </location>
</feature>
<organism evidence="2 3">
    <name type="scientific">Sphaerisporangium rufum</name>
    <dbReference type="NCBI Taxonomy" id="1381558"/>
    <lineage>
        <taxon>Bacteria</taxon>
        <taxon>Bacillati</taxon>
        <taxon>Actinomycetota</taxon>
        <taxon>Actinomycetes</taxon>
        <taxon>Streptosporangiales</taxon>
        <taxon>Streptosporangiaceae</taxon>
        <taxon>Sphaerisporangium</taxon>
    </lineage>
</organism>
<evidence type="ECO:0000256" key="1">
    <source>
        <dbReference type="SAM" id="Phobius"/>
    </source>
</evidence>
<evidence type="ECO:0000313" key="2">
    <source>
        <dbReference type="EMBL" id="GII80358.1"/>
    </source>
</evidence>
<dbReference type="AlphaFoldDB" id="A0A919R6W2"/>
<evidence type="ECO:0000313" key="3">
    <source>
        <dbReference type="Proteomes" id="UP000655287"/>
    </source>
</evidence>
<proteinExistence type="predicted"/>
<keyword evidence="1" id="KW-0812">Transmembrane</keyword>
<protein>
    <submittedName>
        <fullName evidence="2">Uncharacterized protein</fullName>
    </submittedName>
</protein>
<reference evidence="2" key="1">
    <citation type="submission" date="2021-01" db="EMBL/GenBank/DDBJ databases">
        <title>Whole genome shotgun sequence of Sphaerisporangium rufum NBRC 109079.</title>
        <authorList>
            <person name="Komaki H."/>
            <person name="Tamura T."/>
        </authorList>
    </citation>
    <scope>NUCLEOTIDE SEQUENCE</scope>
    <source>
        <strain evidence="2">NBRC 109079</strain>
    </source>
</reference>
<sequence>MGGMGRILLLAAGVVVAFLLLGSVIGFVVGALKWALIIGIVVLAVMALGRILRSTGS</sequence>